<dbReference type="GO" id="GO:0016491">
    <property type="term" value="F:oxidoreductase activity"/>
    <property type="evidence" value="ECO:0007669"/>
    <property type="project" value="InterPro"/>
</dbReference>
<sequence>MLPPDPADGYFGPGSMTWRVLADPAAGVGGVSALFLQALHPLAMAGVSEHSDFDTAFWPRLQRTAEYVMTVTYADRERVDAAAARVRRAHEFVRGTDPVTGRPYAAGDEELLRWVHVTEVSSFLGAVRRAGASISDAEADAFYAEQVVAARLLGAGDVPASSAEVADYVADVRRDLRASPVSRAAVLRLLVPPMSLRTTLTTPARPAWTAVAALGFALQPRWARRLHGVPAVPTTDLGATLTLRALRTAVLALPEHWRHGPIARDALARERAVAVP</sequence>
<reference evidence="2 3" key="1">
    <citation type="submission" date="2019-03" db="EMBL/GenBank/DDBJ databases">
        <title>Genomic Encyclopedia of Type Strains, Phase IV (KMG-IV): sequencing the most valuable type-strain genomes for metagenomic binning, comparative biology and taxonomic classification.</title>
        <authorList>
            <person name="Goeker M."/>
        </authorList>
    </citation>
    <scope>NUCLEOTIDE SEQUENCE [LARGE SCALE GENOMIC DNA]</scope>
    <source>
        <strain evidence="2 3">DSM 45775</strain>
    </source>
</reference>
<keyword evidence="3" id="KW-1185">Reference proteome</keyword>
<dbReference type="PANTHER" id="PTHR36151:SF3">
    <property type="entry name" value="ER-BOUND OXYGENASE MPAB_MPAB'_RUBBER OXYGENASE CATALYTIC DOMAIN-CONTAINING PROTEIN"/>
    <property type="match status" value="1"/>
</dbReference>
<proteinExistence type="predicted"/>
<dbReference type="InterPro" id="IPR018713">
    <property type="entry name" value="MPAB/Lcp_cat_dom"/>
</dbReference>
<dbReference type="OrthoDB" id="108890at2"/>
<gene>
    <name evidence="2" type="ORF">EV188_104229</name>
</gene>
<protein>
    <submittedName>
        <fullName evidence="2">Uncharacterized protein (DUF2236 family)</fullName>
    </submittedName>
</protein>
<dbReference type="RefSeq" id="WP_133827333.1">
    <property type="nucleotide sequence ID" value="NZ_BAABHR010000014.1"/>
</dbReference>
<evidence type="ECO:0000313" key="2">
    <source>
        <dbReference type="EMBL" id="TDQ58489.1"/>
    </source>
</evidence>
<accession>A0A4R6VJ16</accession>
<organism evidence="2 3">
    <name type="scientific">Actinomycetospora succinea</name>
    <dbReference type="NCBI Taxonomy" id="663603"/>
    <lineage>
        <taxon>Bacteria</taxon>
        <taxon>Bacillati</taxon>
        <taxon>Actinomycetota</taxon>
        <taxon>Actinomycetes</taxon>
        <taxon>Pseudonocardiales</taxon>
        <taxon>Pseudonocardiaceae</taxon>
        <taxon>Actinomycetospora</taxon>
    </lineage>
</organism>
<dbReference type="PANTHER" id="PTHR36151">
    <property type="entry name" value="BLR2777 PROTEIN"/>
    <property type="match status" value="1"/>
</dbReference>
<dbReference type="Pfam" id="PF09995">
    <property type="entry name" value="MPAB_Lcp_cat"/>
    <property type="match status" value="1"/>
</dbReference>
<comment type="caution">
    <text evidence="2">The sequence shown here is derived from an EMBL/GenBank/DDBJ whole genome shotgun (WGS) entry which is preliminary data.</text>
</comment>
<dbReference type="AlphaFoldDB" id="A0A4R6VJ16"/>
<feature type="domain" description="ER-bound oxygenase mpaB/mpaB'/Rubber oxygenase catalytic" evidence="1">
    <location>
        <begin position="18"/>
        <end position="248"/>
    </location>
</feature>
<name>A0A4R6VJ16_9PSEU</name>
<dbReference type="EMBL" id="SNYO01000004">
    <property type="protein sequence ID" value="TDQ58489.1"/>
    <property type="molecule type" value="Genomic_DNA"/>
</dbReference>
<evidence type="ECO:0000313" key="3">
    <source>
        <dbReference type="Proteomes" id="UP000295705"/>
    </source>
</evidence>
<evidence type="ECO:0000259" key="1">
    <source>
        <dbReference type="Pfam" id="PF09995"/>
    </source>
</evidence>
<dbReference type="Proteomes" id="UP000295705">
    <property type="component" value="Unassembled WGS sequence"/>
</dbReference>